<dbReference type="AlphaFoldDB" id="A0A5C6B6P8"/>
<evidence type="ECO:0000256" key="2">
    <source>
        <dbReference type="SAM" id="Phobius"/>
    </source>
</evidence>
<dbReference type="Gene3D" id="2.60.40.10">
    <property type="entry name" value="Immunoglobulins"/>
    <property type="match status" value="1"/>
</dbReference>
<dbReference type="InterPro" id="IPR029062">
    <property type="entry name" value="Class_I_gatase-like"/>
</dbReference>
<feature type="transmembrane region" description="Helical" evidence="2">
    <location>
        <begin position="56"/>
        <end position="78"/>
    </location>
</feature>
<name>A0A5C6B6P8_9BACT</name>
<dbReference type="InterPro" id="IPR013783">
    <property type="entry name" value="Ig-like_fold"/>
</dbReference>
<dbReference type="Pfam" id="PF07584">
    <property type="entry name" value="BatA"/>
    <property type="match status" value="1"/>
</dbReference>
<dbReference type="OrthoDB" id="7052926at2"/>
<keyword evidence="2" id="KW-0472">Membrane</keyword>
<dbReference type="SUPFAM" id="SSF53300">
    <property type="entry name" value="vWA-like"/>
    <property type="match status" value="1"/>
</dbReference>
<evidence type="ECO:0000256" key="1">
    <source>
        <dbReference type="SAM" id="MobiDB-lite"/>
    </source>
</evidence>
<feature type="domain" description="Aerotolerance regulator N-terminal" evidence="3">
    <location>
        <begin position="1"/>
        <end position="76"/>
    </location>
</feature>
<feature type="transmembrane region" description="Helical" evidence="2">
    <location>
        <begin position="763"/>
        <end position="781"/>
    </location>
</feature>
<comment type="caution">
    <text evidence="4">The sequence shown here is derived from an EMBL/GenBank/DDBJ whole genome shotgun (WGS) entry which is preliminary data.</text>
</comment>
<dbReference type="InterPro" id="IPR011933">
    <property type="entry name" value="Double_TM_dom"/>
</dbReference>
<accession>A0A5C6B6P8</accession>
<gene>
    <name evidence="4" type="ORF">Pla52n_03160</name>
</gene>
<keyword evidence="5" id="KW-1185">Reference proteome</keyword>
<sequence length="796" mass="85905">MSFLNWALLGGAMAFTIPLVIHLMHRSRFTTVDWGAMHLLASVIRVNRRRMQITNLLLLLLRCLIPILLAACLARPVITGFQALQGDAPTSLILVIDDSRSMAAANDSGRSPIESAKQQIRVLLGEMSRRDEIILVRSSRIGAPASRMGVADAIKRVAGIQAVSGPVELGKLIDASADAAKDATHANRRVLIVSDFQANSVGSATLDTARRYAASELDVAAKPVFSFLNVGGDAGEMRNVSVDEISIDSPAVVAGRTARFSARVRNASDLKATDLRLIWSIDGQPLQPRVISLDERASTTVRLSRVIDEPGVHQVTVAVEHGDALSDDNRRSVAVDVLKEVSVVLVDGKPSKEPLAGHVDYLSMALSPFAFGGDDQPDPVRAEVISESKLIKTLQETRPQVLVLANVGKLNDDQKAEVAKFVLLGGSLMVFDGDAVKPETYNEAWKAEDGEIRFPSQLAEVVGNPSDSDALPVKLADPSDQYTPWRLLTENQQQPLGDIDVMAYRKLQVMSVAPVTSEPISDVAATADATGDGESSEEKPMESEQSVVLLSAVNGDPIVVSRGQGDGNIIQFAISANDAWTNFPLRLVYLPMMQQMVLDLAGKNDAATLQVGDPVVIPVAALISVTDVGESEDSDSPNGDKSDELVRRSYTIETPGGDHSINPIIGTDGADKDDEAGKLVWTATHQPGAYRIRCVSTKARTSDAEPTVTSTLRVVEVAASESRLEDVESSRLENVAQNMSASVFTEIGDFRADERVRRFGREIWRWLLVALLVALVAEVWLQQNMVRRSGLQGARS</sequence>
<dbReference type="InterPro" id="IPR024163">
    <property type="entry name" value="Aerotolerance_reg_N"/>
</dbReference>
<reference evidence="4 5" key="1">
    <citation type="submission" date="2019-02" db="EMBL/GenBank/DDBJ databases">
        <title>Deep-cultivation of Planctomycetes and their phenomic and genomic characterization uncovers novel biology.</title>
        <authorList>
            <person name="Wiegand S."/>
            <person name="Jogler M."/>
            <person name="Boedeker C."/>
            <person name="Pinto D."/>
            <person name="Vollmers J."/>
            <person name="Rivas-Marin E."/>
            <person name="Kohn T."/>
            <person name="Peeters S.H."/>
            <person name="Heuer A."/>
            <person name="Rast P."/>
            <person name="Oberbeckmann S."/>
            <person name="Bunk B."/>
            <person name="Jeske O."/>
            <person name="Meyerdierks A."/>
            <person name="Storesund J.E."/>
            <person name="Kallscheuer N."/>
            <person name="Luecker S."/>
            <person name="Lage O.M."/>
            <person name="Pohl T."/>
            <person name="Merkel B.J."/>
            <person name="Hornburger P."/>
            <person name="Mueller R.-W."/>
            <person name="Bruemmer F."/>
            <person name="Labrenz M."/>
            <person name="Spormann A.M."/>
            <person name="Op Den Camp H."/>
            <person name="Overmann J."/>
            <person name="Amann R."/>
            <person name="Jetten M.S.M."/>
            <person name="Mascher T."/>
            <person name="Medema M.H."/>
            <person name="Devos D.P."/>
            <person name="Kaster A.-K."/>
            <person name="Ovreas L."/>
            <person name="Rohde M."/>
            <person name="Galperin M.Y."/>
            <person name="Jogler C."/>
        </authorList>
    </citation>
    <scope>NUCLEOTIDE SEQUENCE [LARGE SCALE GENOMIC DNA]</scope>
    <source>
        <strain evidence="4 5">Pla52n</strain>
    </source>
</reference>
<dbReference type="Gene3D" id="3.40.50.880">
    <property type="match status" value="1"/>
</dbReference>
<dbReference type="NCBIfam" id="TIGR02226">
    <property type="entry name" value="two_anch"/>
    <property type="match status" value="1"/>
</dbReference>
<organism evidence="4 5">
    <name type="scientific">Stieleria varia</name>
    <dbReference type="NCBI Taxonomy" id="2528005"/>
    <lineage>
        <taxon>Bacteria</taxon>
        <taxon>Pseudomonadati</taxon>
        <taxon>Planctomycetota</taxon>
        <taxon>Planctomycetia</taxon>
        <taxon>Pirellulales</taxon>
        <taxon>Pirellulaceae</taxon>
        <taxon>Stieleria</taxon>
    </lineage>
</organism>
<dbReference type="Proteomes" id="UP000320176">
    <property type="component" value="Unassembled WGS sequence"/>
</dbReference>
<proteinExistence type="predicted"/>
<protein>
    <recommendedName>
        <fullName evidence="3">Aerotolerance regulator N-terminal domain-containing protein</fullName>
    </recommendedName>
</protein>
<evidence type="ECO:0000313" key="5">
    <source>
        <dbReference type="Proteomes" id="UP000320176"/>
    </source>
</evidence>
<feature type="region of interest" description="Disordered" evidence="1">
    <location>
        <begin position="627"/>
        <end position="646"/>
    </location>
</feature>
<keyword evidence="2" id="KW-1133">Transmembrane helix</keyword>
<dbReference type="SUPFAM" id="SSF52317">
    <property type="entry name" value="Class I glutamine amidotransferase-like"/>
    <property type="match status" value="1"/>
</dbReference>
<dbReference type="InterPro" id="IPR036465">
    <property type="entry name" value="vWFA_dom_sf"/>
</dbReference>
<keyword evidence="2" id="KW-0812">Transmembrane</keyword>
<feature type="transmembrane region" description="Helical" evidence="2">
    <location>
        <begin position="6"/>
        <end position="24"/>
    </location>
</feature>
<evidence type="ECO:0000259" key="3">
    <source>
        <dbReference type="Pfam" id="PF07584"/>
    </source>
</evidence>
<evidence type="ECO:0000313" key="4">
    <source>
        <dbReference type="EMBL" id="TWU07743.1"/>
    </source>
</evidence>
<dbReference type="PANTHER" id="PTHR37464">
    <property type="entry name" value="BLL2463 PROTEIN"/>
    <property type="match status" value="1"/>
</dbReference>
<dbReference type="RefSeq" id="WP_146517920.1">
    <property type="nucleotide sequence ID" value="NZ_CP151726.1"/>
</dbReference>
<dbReference type="EMBL" id="SJPN01000001">
    <property type="protein sequence ID" value="TWU07743.1"/>
    <property type="molecule type" value="Genomic_DNA"/>
</dbReference>
<dbReference type="PANTHER" id="PTHR37464:SF1">
    <property type="entry name" value="BLL2463 PROTEIN"/>
    <property type="match status" value="1"/>
</dbReference>